<dbReference type="PANTHER" id="PTHR10606">
    <property type="entry name" value="6-PHOSPHOFRUCTO-2-KINASE/FRUCTOSE-2,6-BISPHOSPHATASE"/>
    <property type="match status" value="1"/>
</dbReference>
<feature type="compositionally biased region" description="Low complexity" evidence="6">
    <location>
        <begin position="606"/>
        <end position="616"/>
    </location>
</feature>
<feature type="region of interest" description="Disordered" evidence="6">
    <location>
        <begin position="1"/>
        <end position="45"/>
    </location>
</feature>
<keyword evidence="9" id="KW-1185">Reference proteome</keyword>
<dbReference type="InterPro" id="IPR013079">
    <property type="entry name" value="6Phosfructo_kin"/>
</dbReference>
<proteinExistence type="inferred from homology"/>
<dbReference type="FunFam" id="3.40.50.1240:FF:000005">
    <property type="entry name" value="GpmB, Fructose-2,6-bisphosphatase"/>
    <property type="match status" value="1"/>
</dbReference>
<comment type="caution">
    <text evidence="8">The sequence shown here is derived from an EMBL/GenBank/DDBJ whole genome shotgun (WGS) entry which is preliminary data.</text>
</comment>
<dbReference type="Gene3D" id="3.40.50.1240">
    <property type="entry name" value="Phosphoglycerate mutase-like"/>
    <property type="match status" value="1"/>
</dbReference>
<feature type="region of interest" description="Disordered" evidence="6">
    <location>
        <begin position="65"/>
        <end position="85"/>
    </location>
</feature>
<dbReference type="InterPro" id="IPR001345">
    <property type="entry name" value="PG/BPGM_mutase_AS"/>
</dbReference>
<evidence type="ECO:0000313" key="8">
    <source>
        <dbReference type="EMBL" id="KAK1922155.1"/>
    </source>
</evidence>
<organism evidence="8 9">
    <name type="scientific">Papiliotrema laurentii</name>
    <name type="common">Cryptococcus laurentii</name>
    <dbReference type="NCBI Taxonomy" id="5418"/>
    <lineage>
        <taxon>Eukaryota</taxon>
        <taxon>Fungi</taxon>
        <taxon>Dikarya</taxon>
        <taxon>Basidiomycota</taxon>
        <taxon>Agaricomycotina</taxon>
        <taxon>Tremellomycetes</taxon>
        <taxon>Tremellales</taxon>
        <taxon>Rhynchogastremaceae</taxon>
        <taxon>Papiliotrema</taxon>
    </lineage>
</organism>
<dbReference type="CDD" id="cd07067">
    <property type="entry name" value="HP_PGM_like"/>
    <property type="match status" value="1"/>
</dbReference>
<evidence type="ECO:0000256" key="5">
    <source>
        <dbReference type="ARBA" id="ARBA00022840"/>
    </source>
</evidence>
<dbReference type="InterPro" id="IPR013078">
    <property type="entry name" value="His_Pase_superF_clade-1"/>
</dbReference>
<evidence type="ECO:0000256" key="2">
    <source>
        <dbReference type="ARBA" id="ARBA00013067"/>
    </source>
</evidence>
<dbReference type="GO" id="GO:0005524">
    <property type="term" value="F:ATP binding"/>
    <property type="evidence" value="ECO:0007669"/>
    <property type="project" value="UniProtKB-KW"/>
</dbReference>
<dbReference type="PRINTS" id="PR00991">
    <property type="entry name" value="6PFRUCTKNASE"/>
</dbReference>
<dbReference type="SUPFAM" id="SSF52540">
    <property type="entry name" value="P-loop containing nucleoside triphosphate hydrolases"/>
    <property type="match status" value="1"/>
</dbReference>
<keyword evidence="3" id="KW-0547">Nucleotide-binding</keyword>
<evidence type="ECO:0000256" key="4">
    <source>
        <dbReference type="ARBA" id="ARBA00022801"/>
    </source>
</evidence>
<protein>
    <recommendedName>
        <fullName evidence="2">fructose-2,6-bisphosphate 2-phosphatase</fullName>
        <ecNumber evidence="2">3.1.3.46</ecNumber>
    </recommendedName>
</protein>
<evidence type="ECO:0000256" key="1">
    <source>
        <dbReference type="ARBA" id="ARBA00008408"/>
    </source>
</evidence>
<dbReference type="GO" id="GO:0004331">
    <property type="term" value="F:fructose-2,6-bisphosphate 2-phosphatase activity"/>
    <property type="evidence" value="ECO:0007669"/>
    <property type="project" value="UniProtKB-EC"/>
</dbReference>
<evidence type="ECO:0000256" key="3">
    <source>
        <dbReference type="ARBA" id="ARBA00022741"/>
    </source>
</evidence>
<dbReference type="Pfam" id="PF00300">
    <property type="entry name" value="His_Phos_1"/>
    <property type="match status" value="1"/>
</dbReference>
<keyword evidence="4" id="KW-0378">Hydrolase</keyword>
<feature type="region of interest" description="Disordered" evidence="6">
    <location>
        <begin position="582"/>
        <end position="663"/>
    </location>
</feature>
<dbReference type="Gene3D" id="3.40.50.300">
    <property type="entry name" value="P-loop containing nucleotide triphosphate hydrolases"/>
    <property type="match status" value="1"/>
</dbReference>
<feature type="domain" description="6-phosphofructo-2-kinase" evidence="7">
    <location>
        <begin position="166"/>
        <end position="388"/>
    </location>
</feature>
<reference evidence="8" key="1">
    <citation type="submission" date="2023-02" db="EMBL/GenBank/DDBJ databases">
        <title>Identification and recombinant expression of a fungal hydrolase from Papiliotrema laurentii that hydrolyzes apple cutin and clears colloidal polyester polyurethane.</title>
        <authorList>
            <consortium name="DOE Joint Genome Institute"/>
            <person name="Roman V.A."/>
            <person name="Bojanowski C."/>
            <person name="Crable B.R."/>
            <person name="Wagner D.N."/>
            <person name="Hung C.S."/>
            <person name="Nadeau L.J."/>
            <person name="Schratz L."/>
            <person name="Haridas S."/>
            <person name="Pangilinan J."/>
            <person name="Lipzen A."/>
            <person name="Na H."/>
            <person name="Yan M."/>
            <person name="Ng V."/>
            <person name="Grigoriev I.V."/>
            <person name="Spatafora J.W."/>
            <person name="Barlow D."/>
            <person name="Biffinger J."/>
            <person name="Kelley-Loughnane N."/>
            <person name="Varaljay V.A."/>
            <person name="Crookes-Goodson W.J."/>
        </authorList>
    </citation>
    <scope>NUCLEOTIDE SEQUENCE</scope>
    <source>
        <strain evidence="8">5307AH</strain>
    </source>
</reference>
<dbReference type="AlphaFoldDB" id="A0AAD9CX84"/>
<dbReference type="Pfam" id="PF01591">
    <property type="entry name" value="6PF2K"/>
    <property type="match status" value="1"/>
</dbReference>
<dbReference type="InterPro" id="IPR003094">
    <property type="entry name" value="6Pfruct_kin"/>
</dbReference>
<dbReference type="GO" id="GO:0006003">
    <property type="term" value="P:fructose 2,6-bisphosphate metabolic process"/>
    <property type="evidence" value="ECO:0007669"/>
    <property type="project" value="InterPro"/>
</dbReference>
<accession>A0AAD9CX84</accession>
<dbReference type="SMART" id="SM00855">
    <property type="entry name" value="PGAM"/>
    <property type="match status" value="1"/>
</dbReference>
<dbReference type="PROSITE" id="PS00175">
    <property type="entry name" value="PG_MUTASE"/>
    <property type="match status" value="1"/>
</dbReference>
<gene>
    <name evidence="8" type="ORF">DB88DRAFT_497368</name>
</gene>
<dbReference type="GO" id="GO:0005829">
    <property type="term" value="C:cytosol"/>
    <property type="evidence" value="ECO:0007669"/>
    <property type="project" value="TreeGrafter"/>
</dbReference>
<dbReference type="GO" id="GO:0003873">
    <property type="term" value="F:6-phosphofructo-2-kinase activity"/>
    <property type="evidence" value="ECO:0007669"/>
    <property type="project" value="InterPro"/>
</dbReference>
<dbReference type="EC" id="3.1.3.46" evidence="2"/>
<evidence type="ECO:0000313" key="9">
    <source>
        <dbReference type="Proteomes" id="UP001182556"/>
    </source>
</evidence>
<dbReference type="EMBL" id="JAODAN010000009">
    <property type="protein sequence ID" value="KAK1922155.1"/>
    <property type="molecule type" value="Genomic_DNA"/>
</dbReference>
<comment type="similarity">
    <text evidence="1">In the C-terminal section; belongs to the phosphoglycerate mutase family.</text>
</comment>
<dbReference type="InterPro" id="IPR029033">
    <property type="entry name" value="His_PPase_superfam"/>
</dbReference>
<feature type="compositionally biased region" description="Polar residues" evidence="6">
    <location>
        <begin position="66"/>
        <end position="84"/>
    </location>
</feature>
<dbReference type="GO" id="GO:0006000">
    <property type="term" value="P:fructose metabolic process"/>
    <property type="evidence" value="ECO:0007669"/>
    <property type="project" value="InterPro"/>
</dbReference>
<dbReference type="InterPro" id="IPR027417">
    <property type="entry name" value="P-loop_NTPase"/>
</dbReference>
<feature type="region of interest" description="Disordered" evidence="6">
    <location>
        <begin position="103"/>
        <end position="123"/>
    </location>
</feature>
<dbReference type="Proteomes" id="UP001182556">
    <property type="component" value="Unassembled WGS sequence"/>
</dbReference>
<evidence type="ECO:0000259" key="7">
    <source>
        <dbReference type="Pfam" id="PF01591"/>
    </source>
</evidence>
<name>A0AAD9CX84_PAPLA</name>
<keyword evidence="5" id="KW-0067">ATP-binding</keyword>
<sequence length="663" mass="73191">MSMLPPSGPSKGKPKSPPLRPLGPNSLMTEIKPTHLPPAAVTTPGSVEPAVLADAMSKIDCLRQKTPGSTAATSPVASGASSPNPVGLPTAERIVAAVQDARSGPGPVTGEPGKGTTSVPGTPHFGAQTGLLKTLDESTRVIRANAQIPTRASSVSGIGTVVEKPDYSEAKIVVAMVGLPARGKSYLSNRLMRYLRWLEYNVEVFNVGQLRRSKARSDAQAGREKADHSAKYFSHSNAEGNLAREKLAEESLESLIAWLKAEGNVGIMDATNSTFERRKRIRERVAKEPTLQLLFLESKCDDPAVIASNIALKVQSGDPDYQGMSREEAEADFRRRIDAYERVYQSVTEPDLSFCRIMNVGERVTINRIQGYLQSRIAFYLMNLHLKPRSIYLSRHGESMYNVEGKIGGDSDLSPRGWEYAKALPDLIKKNIGEGPLEVWTSTLQRTQQTGSFLPFEKKTWKSLDELDAGVCDGMTYEEIEQKYPEDYESRDEDKFNYRYRGGESYRDVVVRLEPVIMELERQENILIIGHQAILRCLYAYFLALPQEELPYIKIPLHTLIKITPMAYGCHEERYPLPIAAVDTHRPKPTRNRNNSLGAGVDSHASEPPSRAPPARDYFGDVSKHMASPANKEAQQEAPIEALKALERDADQGLLTPKAVKGP</sequence>
<dbReference type="PANTHER" id="PTHR10606:SF44">
    <property type="entry name" value="6-PHOSPHOFRUCTO 2-KINASE_FRUCTOSE 2,6-BISPHOSPHATASE LONG FORM"/>
    <property type="match status" value="1"/>
</dbReference>
<dbReference type="FunFam" id="3.40.50.300:FF:000644">
    <property type="entry name" value="GpmB, Fructose-2,6-bisphosphatase"/>
    <property type="match status" value="1"/>
</dbReference>
<dbReference type="SUPFAM" id="SSF53254">
    <property type="entry name" value="Phosphoglycerate mutase-like"/>
    <property type="match status" value="1"/>
</dbReference>
<evidence type="ECO:0000256" key="6">
    <source>
        <dbReference type="SAM" id="MobiDB-lite"/>
    </source>
</evidence>